<feature type="transmembrane region" description="Helical" evidence="7">
    <location>
        <begin position="247"/>
        <end position="266"/>
    </location>
</feature>
<keyword evidence="6 7" id="KW-0472">Membrane</keyword>
<evidence type="ECO:0000256" key="4">
    <source>
        <dbReference type="ARBA" id="ARBA00022692"/>
    </source>
</evidence>
<comment type="subcellular location">
    <subcellularLocation>
        <location evidence="1">Cell membrane</location>
        <topology evidence="1">Multi-pass membrane protein</topology>
    </subcellularLocation>
</comment>
<feature type="transmembrane region" description="Helical" evidence="7">
    <location>
        <begin position="143"/>
        <end position="161"/>
    </location>
</feature>
<dbReference type="PANTHER" id="PTHR23517:SF2">
    <property type="entry name" value="MULTIDRUG RESISTANCE PROTEIN MDTH"/>
    <property type="match status" value="1"/>
</dbReference>
<dbReference type="InterPro" id="IPR020846">
    <property type="entry name" value="MFS_dom"/>
</dbReference>
<dbReference type="InterPro" id="IPR036259">
    <property type="entry name" value="MFS_trans_sf"/>
</dbReference>
<reference evidence="9" key="1">
    <citation type="submission" date="2020-11" db="EMBL/GenBank/DDBJ databases">
        <title>Sequencing the genomes of 1000 actinobacteria strains.</title>
        <authorList>
            <person name="Klenk H.-P."/>
        </authorList>
    </citation>
    <scope>NUCLEOTIDE SEQUENCE</scope>
    <source>
        <strain evidence="9">DSM 45356</strain>
    </source>
</reference>
<feature type="transmembrane region" description="Helical" evidence="7">
    <location>
        <begin position="102"/>
        <end position="123"/>
    </location>
</feature>
<dbReference type="InterPro" id="IPR050171">
    <property type="entry name" value="MFS_Transporters"/>
</dbReference>
<dbReference type="SUPFAM" id="SSF103473">
    <property type="entry name" value="MFS general substrate transporter"/>
    <property type="match status" value="1"/>
</dbReference>
<feature type="transmembrane region" description="Helical" evidence="7">
    <location>
        <begin position="211"/>
        <end position="235"/>
    </location>
</feature>
<keyword evidence="10" id="KW-1185">Reference proteome</keyword>
<evidence type="ECO:0000313" key="9">
    <source>
        <dbReference type="EMBL" id="MBG6134666.1"/>
    </source>
</evidence>
<dbReference type="PANTHER" id="PTHR23517">
    <property type="entry name" value="RESISTANCE PROTEIN MDTM, PUTATIVE-RELATED-RELATED"/>
    <property type="match status" value="1"/>
</dbReference>
<dbReference type="EMBL" id="JADOUF010000001">
    <property type="protein sequence ID" value="MBG6134666.1"/>
    <property type="molecule type" value="Genomic_DNA"/>
</dbReference>
<evidence type="ECO:0000256" key="1">
    <source>
        <dbReference type="ARBA" id="ARBA00004651"/>
    </source>
</evidence>
<organism evidence="9 10">
    <name type="scientific">Longispora fulva</name>
    <dbReference type="NCBI Taxonomy" id="619741"/>
    <lineage>
        <taxon>Bacteria</taxon>
        <taxon>Bacillati</taxon>
        <taxon>Actinomycetota</taxon>
        <taxon>Actinomycetes</taxon>
        <taxon>Micromonosporales</taxon>
        <taxon>Micromonosporaceae</taxon>
        <taxon>Longispora</taxon>
    </lineage>
</organism>
<evidence type="ECO:0000256" key="3">
    <source>
        <dbReference type="ARBA" id="ARBA00022475"/>
    </source>
</evidence>
<name>A0A8J7GBV5_9ACTN</name>
<feature type="transmembrane region" description="Helical" evidence="7">
    <location>
        <begin position="302"/>
        <end position="324"/>
    </location>
</feature>
<dbReference type="Gene3D" id="1.20.1250.20">
    <property type="entry name" value="MFS general substrate transporter like domains"/>
    <property type="match status" value="1"/>
</dbReference>
<keyword evidence="2" id="KW-0813">Transport</keyword>
<evidence type="ECO:0000256" key="2">
    <source>
        <dbReference type="ARBA" id="ARBA00022448"/>
    </source>
</evidence>
<keyword evidence="3" id="KW-1003">Cell membrane</keyword>
<evidence type="ECO:0000259" key="8">
    <source>
        <dbReference type="PROSITE" id="PS50850"/>
    </source>
</evidence>
<dbReference type="AlphaFoldDB" id="A0A8J7GBV5"/>
<comment type="caution">
    <text evidence="9">The sequence shown here is derived from an EMBL/GenBank/DDBJ whole genome shotgun (WGS) entry which is preliminary data.</text>
</comment>
<dbReference type="InterPro" id="IPR011701">
    <property type="entry name" value="MFS"/>
</dbReference>
<evidence type="ECO:0000256" key="6">
    <source>
        <dbReference type="ARBA" id="ARBA00023136"/>
    </source>
</evidence>
<dbReference type="Proteomes" id="UP000622552">
    <property type="component" value="Unassembled WGS sequence"/>
</dbReference>
<feature type="transmembrane region" description="Helical" evidence="7">
    <location>
        <begin position="372"/>
        <end position="394"/>
    </location>
</feature>
<dbReference type="GO" id="GO:0005886">
    <property type="term" value="C:plasma membrane"/>
    <property type="evidence" value="ECO:0007669"/>
    <property type="project" value="UniProtKB-SubCell"/>
</dbReference>
<feature type="transmembrane region" description="Helical" evidence="7">
    <location>
        <begin position="46"/>
        <end position="66"/>
    </location>
</feature>
<accession>A0A8J7GBV5</accession>
<evidence type="ECO:0000256" key="7">
    <source>
        <dbReference type="SAM" id="Phobius"/>
    </source>
</evidence>
<dbReference type="GO" id="GO:0022857">
    <property type="term" value="F:transmembrane transporter activity"/>
    <property type="evidence" value="ECO:0007669"/>
    <property type="project" value="InterPro"/>
</dbReference>
<feature type="domain" description="Major facilitator superfamily (MFS) profile" evidence="8">
    <location>
        <begin position="11"/>
        <end position="400"/>
    </location>
</feature>
<evidence type="ECO:0000256" key="5">
    <source>
        <dbReference type="ARBA" id="ARBA00022989"/>
    </source>
</evidence>
<feature type="transmembrane region" description="Helical" evidence="7">
    <location>
        <begin position="278"/>
        <end position="296"/>
    </location>
</feature>
<dbReference type="PROSITE" id="PS50850">
    <property type="entry name" value="MFS"/>
    <property type="match status" value="1"/>
</dbReference>
<feature type="transmembrane region" description="Helical" evidence="7">
    <location>
        <begin position="167"/>
        <end position="185"/>
    </location>
</feature>
<gene>
    <name evidence="9" type="ORF">IW245_000860</name>
</gene>
<evidence type="ECO:0000313" key="10">
    <source>
        <dbReference type="Proteomes" id="UP000622552"/>
    </source>
</evidence>
<sequence>MVTRILPPAGLARSLALQSALIAVGSGTFLTGSVVFFTHVVGLSPVQIGVGFSLVGFVGLVGSLPLGHLADRLGGKRAWVIGAVAEAACFACYPLARGFWSFLAVLLAASVADLLAGAGRHVYVAAALPQESRVRSMAFMRAYLNIGFTVGAGLGAVALAFDSTAALVAMVLINAVGLLVNALVVSRMPRVTVPAATREARPFGVLTDRPYLALSTVFAVIWWHGLIFTEVLPLWAITHTDAPKPALGALFALNTVMAVLLQVPATRTADTIAGSTRLLRWAGLATAVACPVLALSGRTHGWVTVAVLALAVVLTTATELWASAAQWLFTTEIPPADQRGAYSGAARTVGSVGRMVGPAALTFLAIQTGGWGWWVIAGVFVGAAAVTGPVLGWVTRTPRNGQPVPESTFATTG</sequence>
<keyword evidence="4 7" id="KW-0812">Transmembrane</keyword>
<feature type="transmembrane region" description="Helical" evidence="7">
    <location>
        <begin position="345"/>
        <end position="366"/>
    </location>
</feature>
<proteinExistence type="predicted"/>
<dbReference type="RefSeq" id="WP_197001875.1">
    <property type="nucleotide sequence ID" value="NZ_BONS01000023.1"/>
</dbReference>
<dbReference type="Pfam" id="PF07690">
    <property type="entry name" value="MFS_1"/>
    <property type="match status" value="1"/>
</dbReference>
<feature type="transmembrane region" description="Helical" evidence="7">
    <location>
        <begin position="20"/>
        <end position="40"/>
    </location>
</feature>
<protein>
    <submittedName>
        <fullName evidence="9">MFS family permease</fullName>
    </submittedName>
</protein>
<feature type="transmembrane region" description="Helical" evidence="7">
    <location>
        <begin position="78"/>
        <end position="96"/>
    </location>
</feature>
<keyword evidence="5 7" id="KW-1133">Transmembrane helix</keyword>